<evidence type="ECO:0008006" key="4">
    <source>
        <dbReference type="Google" id="ProtNLM"/>
    </source>
</evidence>
<accession>A0ABQ9XR07</accession>
<dbReference type="SUPFAM" id="SSF54928">
    <property type="entry name" value="RNA-binding domain, RBD"/>
    <property type="match status" value="1"/>
</dbReference>
<dbReference type="EMBL" id="JARBJD010000083">
    <property type="protein sequence ID" value="KAK2954044.1"/>
    <property type="molecule type" value="Genomic_DNA"/>
</dbReference>
<proteinExistence type="predicted"/>
<feature type="compositionally biased region" description="Low complexity" evidence="1">
    <location>
        <begin position="137"/>
        <end position="156"/>
    </location>
</feature>
<dbReference type="InterPro" id="IPR012677">
    <property type="entry name" value="Nucleotide-bd_a/b_plait_sf"/>
</dbReference>
<protein>
    <recommendedName>
        <fullName evidence="4">RRM domain-containing protein</fullName>
    </recommendedName>
</protein>
<sequence>MKPSNIVPFSFRDRSRWISKQPGLTVKFSARQNTQRASRSPPPTQLQSSSVYLTNLPNGVIPSDIINILFPTSIITNLLIHTAPPDQTVSAVVRFKTMSDAQQAISKSGSLVLLSNRIKVREDRAGGNRFSRGLSLPATASTTSAPSISSSTPTTPAIYSSTASTPTIPSTPTPFVVTTGYLHNHSIQFLWMISRVI</sequence>
<evidence type="ECO:0000313" key="2">
    <source>
        <dbReference type="EMBL" id="KAK2954044.1"/>
    </source>
</evidence>
<dbReference type="Proteomes" id="UP001281761">
    <property type="component" value="Unassembled WGS sequence"/>
</dbReference>
<organism evidence="2 3">
    <name type="scientific">Blattamonas nauphoetae</name>
    <dbReference type="NCBI Taxonomy" id="2049346"/>
    <lineage>
        <taxon>Eukaryota</taxon>
        <taxon>Metamonada</taxon>
        <taxon>Preaxostyla</taxon>
        <taxon>Oxymonadida</taxon>
        <taxon>Blattamonas</taxon>
    </lineage>
</organism>
<keyword evidence="3" id="KW-1185">Reference proteome</keyword>
<dbReference type="Gene3D" id="3.30.70.330">
    <property type="match status" value="1"/>
</dbReference>
<dbReference type="InterPro" id="IPR035979">
    <property type="entry name" value="RBD_domain_sf"/>
</dbReference>
<feature type="region of interest" description="Disordered" evidence="1">
    <location>
        <begin position="131"/>
        <end position="156"/>
    </location>
</feature>
<reference evidence="2 3" key="1">
    <citation type="journal article" date="2022" name="bioRxiv">
        <title>Genomics of Preaxostyla Flagellates Illuminates Evolutionary Transitions and the Path Towards Mitochondrial Loss.</title>
        <authorList>
            <person name="Novak L.V.F."/>
            <person name="Treitli S.C."/>
            <person name="Pyrih J."/>
            <person name="Halakuc P."/>
            <person name="Pipaliya S.V."/>
            <person name="Vacek V."/>
            <person name="Brzon O."/>
            <person name="Soukal P."/>
            <person name="Eme L."/>
            <person name="Dacks J.B."/>
            <person name="Karnkowska A."/>
            <person name="Elias M."/>
            <person name="Hampl V."/>
        </authorList>
    </citation>
    <scope>NUCLEOTIDE SEQUENCE [LARGE SCALE GENOMIC DNA]</scope>
    <source>
        <strain evidence="2">NAU3</strain>
        <tissue evidence="2">Gut</tissue>
    </source>
</reference>
<name>A0ABQ9XR07_9EUKA</name>
<comment type="caution">
    <text evidence="2">The sequence shown here is derived from an EMBL/GenBank/DDBJ whole genome shotgun (WGS) entry which is preliminary data.</text>
</comment>
<evidence type="ECO:0000256" key="1">
    <source>
        <dbReference type="SAM" id="MobiDB-lite"/>
    </source>
</evidence>
<evidence type="ECO:0000313" key="3">
    <source>
        <dbReference type="Proteomes" id="UP001281761"/>
    </source>
</evidence>
<dbReference type="CDD" id="cd00590">
    <property type="entry name" value="RRM_SF"/>
    <property type="match status" value="1"/>
</dbReference>
<gene>
    <name evidence="2" type="ORF">BLNAU_11007</name>
</gene>